<dbReference type="GO" id="GO:0043565">
    <property type="term" value="F:sequence-specific DNA binding"/>
    <property type="evidence" value="ECO:0007669"/>
    <property type="project" value="InterPro"/>
</dbReference>
<dbReference type="InterPro" id="IPR009057">
    <property type="entry name" value="Homeodomain-like_sf"/>
</dbReference>
<dbReference type="Pfam" id="PF02311">
    <property type="entry name" value="AraC_binding"/>
    <property type="match status" value="1"/>
</dbReference>
<dbReference type="EMBL" id="BMJQ01000008">
    <property type="protein sequence ID" value="GGF23301.1"/>
    <property type="molecule type" value="Genomic_DNA"/>
</dbReference>
<reference evidence="7" key="1">
    <citation type="journal article" date="2014" name="Int. J. Syst. Evol. Microbiol.">
        <title>Complete genome sequence of Corynebacterium casei LMG S-19264T (=DSM 44701T), isolated from a smear-ripened cheese.</title>
        <authorList>
            <consortium name="US DOE Joint Genome Institute (JGI-PGF)"/>
            <person name="Walter F."/>
            <person name="Albersmeier A."/>
            <person name="Kalinowski J."/>
            <person name="Ruckert C."/>
        </authorList>
    </citation>
    <scope>NUCLEOTIDE SEQUENCE</scope>
    <source>
        <strain evidence="7">CGMCC 1.15725</strain>
    </source>
</reference>
<dbReference type="Gene3D" id="2.60.120.10">
    <property type="entry name" value="Jelly Rolls"/>
    <property type="match status" value="1"/>
</dbReference>
<proteinExistence type="predicted"/>
<dbReference type="InterPro" id="IPR014710">
    <property type="entry name" value="RmlC-like_jellyroll"/>
</dbReference>
<name>A0A8J2YUD6_9PROT</name>
<keyword evidence="3" id="KW-0238">DNA-binding</keyword>
<evidence type="ECO:0000313" key="7">
    <source>
        <dbReference type="EMBL" id="GGF23301.1"/>
    </source>
</evidence>
<dbReference type="SMART" id="SM00342">
    <property type="entry name" value="HTH_ARAC"/>
    <property type="match status" value="1"/>
</dbReference>
<sequence>MRDTPLDPYEDLPRDVVVTANDYPARFVYPVHAHRRGQFAFAATGVASVVTESGNWVVPPGRGFWVPAGVSHSMRMSGPVTMLNAFIRPEAAGAARLPTECQVLGVSPLLRDLLVEATDVEPVYAEDQRAGRIMALLLDEIAAMRPLGLNAPLPAEPRLARLCRAVLDEPSLEVDIDEMARRAGMSRRSFTRAFRRETGTSFALWRQQACLLSAIVRLGEGEQVTQIALDLGYGSTSAFSAAFRRVLGASPSRYLKRVADR</sequence>
<keyword evidence="2" id="KW-0805">Transcription regulation</keyword>
<dbReference type="AlphaFoldDB" id="A0A8J2YUD6"/>
<reference evidence="7" key="2">
    <citation type="submission" date="2020-09" db="EMBL/GenBank/DDBJ databases">
        <authorList>
            <person name="Sun Q."/>
            <person name="Zhou Y."/>
        </authorList>
    </citation>
    <scope>NUCLEOTIDE SEQUENCE</scope>
    <source>
        <strain evidence="7">CGMCC 1.15725</strain>
    </source>
</reference>
<dbReference type="SUPFAM" id="SSF46689">
    <property type="entry name" value="Homeodomain-like"/>
    <property type="match status" value="1"/>
</dbReference>
<dbReference type="CDD" id="cd06124">
    <property type="entry name" value="cupin_NimR-like_N"/>
    <property type="match status" value="1"/>
</dbReference>
<evidence type="ECO:0000256" key="3">
    <source>
        <dbReference type="ARBA" id="ARBA00023125"/>
    </source>
</evidence>
<dbReference type="PANTHER" id="PTHR11019">
    <property type="entry name" value="HTH-TYPE TRANSCRIPTIONAL REGULATOR NIMR"/>
    <property type="match status" value="1"/>
</dbReference>
<evidence type="ECO:0000256" key="4">
    <source>
        <dbReference type="ARBA" id="ARBA00023159"/>
    </source>
</evidence>
<dbReference type="PROSITE" id="PS00041">
    <property type="entry name" value="HTH_ARAC_FAMILY_1"/>
    <property type="match status" value="1"/>
</dbReference>
<keyword evidence="8" id="KW-1185">Reference proteome</keyword>
<dbReference type="InterPro" id="IPR020449">
    <property type="entry name" value="Tscrpt_reg_AraC-type_HTH"/>
</dbReference>
<dbReference type="Proteomes" id="UP000646365">
    <property type="component" value="Unassembled WGS sequence"/>
</dbReference>
<keyword evidence="5" id="KW-0804">Transcription</keyword>
<dbReference type="PANTHER" id="PTHR11019:SF159">
    <property type="entry name" value="TRANSCRIPTIONAL REGULATOR-RELATED"/>
    <property type="match status" value="1"/>
</dbReference>
<dbReference type="GO" id="GO:0003700">
    <property type="term" value="F:DNA-binding transcription factor activity"/>
    <property type="evidence" value="ECO:0007669"/>
    <property type="project" value="InterPro"/>
</dbReference>
<evidence type="ECO:0000313" key="8">
    <source>
        <dbReference type="Proteomes" id="UP000646365"/>
    </source>
</evidence>
<evidence type="ECO:0000256" key="1">
    <source>
        <dbReference type="ARBA" id="ARBA00022491"/>
    </source>
</evidence>
<keyword evidence="4" id="KW-0010">Activator</keyword>
<evidence type="ECO:0000256" key="2">
    <source>
        <dbReference type="ARBA" id="ARBA00023015"/>
    </source>
</evidence>
<evidence type="ECO:0000256" key="5">
    <source>
        <dbReference type="ARBA" id="ARBA00023163"/>
    </source>
</evidence>
<evidence type="ECO:0000259" key="6">
    <source>
        <dbReference type="PROSITE" id="PS01124"/>
    </source>
</evidence>
<dbReference type="SUPFAM" id="SSF51182">
    <property type="entry name" value="RmlC-like cupins"/>
    <property type="match status" value="1"/>
</dbReference>
<dbReference type="InterPro" id="IPR018060">
    <property type="entry name" value="HTH_AraC"/>
</dbReference>
<comment type="caution">
    <text evidence="7">The sequence shown here is derived from an EMBL/GenBank/DDBJ whole genome shotgun (WGS) entry which is preliminary data.</text>
</comment>
<dbReference type="InterPro" id="IPR011051">
    <property type="entry name" value="RmlC_Cupin_sf"/>
</dbReference>
<organism evidence="7 8">
    <name type="scientific">Aliidongia dinghuensis</name>
    <dbReference type="NCBI Taxonomy" id="1867774"/>
    <lineage>
        <taxon>Bacteria</taxon>
        <taxon>Pseudomonadati</taxon>
        <taxon>Pseudomonadota</taxon>
        <taxon>Alphaproteobacteria</taxon>
        <taxon>Rhodospirillales</taxon>
        <taxon>Dongiaceae</taxon>
        <taxon>Aliidongia</taxon>
    </lineage>
</organism>
<dbReference type="PRINTS" id="PR00032">
    <property type="entry name" value="HTHARAC"/>
</dbReference>
<dbReference type="Gene3D" id="1.10.10.60">
    <property type="entry name" value="Homeodomain-like"/>
    <property type="match status" value="2"/>
</dbReference>
<accession>A0A8J2YUD6</accession>
<protein>
    <submittedName>
        <fullName evidence="7">Transcriptional regulator</fullName>
    </submittedName>
</protein>
<dbReference type="RefSeq" id="WP_189047465.1">
    <property type="nucleotide sequence ID" value="NZ_BMJQ01000008.1"/>
</dbReference>
<feature type="domain" description="HTH araC/xylS-type" evidence="6">
    <location>
        <begin position="160"/>
        <end position="257"/>
    </location>
</feature>
<keyword evidence="1" id="KW-0678">Repressor</keyword>
<dbReference type="Pfam" id="PF12833">
    <property type="entry name" value="HTH_18"/>
    <property type="match status" value="1"/>
</dbReference>
<dbReference type="PROSITE" id="PS01124">
    <property type="entry name" value="HTH_ARAC_FAMILY_2"/>
    <property type="match status" value="1"/>
</dbReference>
<dbReference type="FunFam" id="1.10.10.60:FF:000132">
    <property type="entry name" value="AraC family transcriptional regulator"/>
    <property type="match status" value="1"/>
</dbReference>
<dbReference type="InterPro" id="IPR018062">
    <property type="entry name" value="HTH_AraC-typ_CS"/>
</dbReference>
<dbReference type="InterPro" id="IPR003313">
    <property type="entry name" value="AraC-bd"/>
</dbReference>
<gene>
    <name evidence="7" type="ORF">GCM10011611_31730</name>
</gene>